<dbReference type="RefSeq" id="WP_055531452.1">
    <property type="nucleotide sequence ID" value="NZ_CP023695.1"/>
</dbReference>
<gene>
    <name evidence="2" type="ORF">CP975_26375</name>
</gene>
<sequence>MAWDEWEQLKADAAERQSTQMQLNQSPADQGGSNGGGNGGAGTLRHTDKPWTRAAQTAKDLRTSMGQAKTDLHAGHVGAAGAAEGLASAKALKAVLTSWEKRLTAVKTECDSLEPKLRQVAVDMGELDAKVGAKGDAIQLPDPRRER</sequence>
<feature type="compositionally biased region" description="Polar residues" evidence="1">
    <location>
        <begin position="16"/>
        <end position="28"/>
    </location>
</feature>
<feature type="region of interest" description="Disordered" evidence="1">
    <location>
        <begin position="1"/>
        <end position="64"/>
    </location>
</feature>
<evidence type="ECO:0000313" key="2">
    <source>
        <dbReference type="EMBL" id="QEV20599.1"/>
    </source>
</evidence>
<dbReference type="KEGG" id="salw:CP975_26375"/>
<proteinExistence type="predicted"/>
<keyword evidence="3" id="KW-1185">Reference proteome</keyword>
<organism evidence="2 3">
    <name type="scientific">Streptomyces alboniger</name>
    <dbReference type="NCBI Taxonomy" id="132473"/>
    <lineage>
        <taxon>Bacteria</taxon>
        <taxon>Bacillati</taxon>
        <taxon>Actinomycetota</taxon>
        <taxon>Actinomycetes</taxon>
        <taxon>Kitasatosporales</taxon>
        <taxon>Streptomycetaceae</taxon>
        <taxon>Streptomyces</taxon>
        <taxon>Streptomyces aurantiacus group</taxon>
    </lineage>
</organism>
<accession>A0A5J6HJV3</accession>
<dbReference type="OrthoDB" id="4335111at2"/>
<evidence type="ECO:0000313" key="3">
    <source>
        <dbReference type="Proteomes" id="UP000326553"/>
    </source>
</evidence>
<protein>
    <submittedName>
        <fullName evidence="2">Amino acid ABC transporter permease</fullName>
    </submittedName>
</protein>
<dbReference type="AlphaFoldDB" id="A0A5J6HJV3"/>
<dbReference type="Proteomes" id="UP000326553">
    <property type="component" value="Chromosome"/>
</dbReference>
<dbReference type="EMBL" id="CP023695">
    <property type="protein sequence ID" value="QEV20599.1"/>
    <property type="molecule type" value="Genomic_DNA"/>
</dbReference>
<feature type="compositionally biased region" description="Gly residues" evidence="1">
    <location>
        <begin position="32"/>
        <end position="42"/>
    </location>
</feature>
<name>A0A5J6HJV3_STRAD</name>
<evidence type="ECO:0000256" key="1">
    <source>
        <dbReference type="SAM" id="MobiDB-lite"/>
    </source>
</evidence>
<reference evidence="2 3" key="1">
    <citation type="submission" date="2017-09" db="EMBL/GenBank/DDBJ databases">
        <authorList>
            <person name="Lee N."/>
            <person name="Cho B.-K."/>
        </authorList>
    </citation>
    <scope>NUCLEOTIDE SEQUENCE [LARGE SCALE GENOMIC DNA]</scope>
    <source>
        <strain evidence="2 3">ATCC 12461</strain>
    </source>
</reference>